<dbReference type="RefSeq" id="WP_100351153.1">
    <property type="nucleotide sequence ID" value="NZ_PGTZ01000013.1"/>
</dbReference>
<evidence type="ECO:0000256" key="8">
    <source>
        <dbReference type="SAM" id="MobiDB-lite"/>
    </source>
</evidence>
<keyword evidence="6 9" id="KW-1133">Transmembrane helix</keyword>
<keyword evidence="11" id="KW-1185">Reference proteome</keyword>
<evidence type="ECO:0000256" key="3">
    <source>
        <dbReference type="ARBA" id="ARBA00022448"/>
    </source>
</evidence>
<feature type="transmembrane region" description="Helical" evidence="9">
    <location>
        <begin position="225"/>
        <end position="247"/>
    </location>
</feature>
<feature type="compositionally biased region" description="Acidic residues" evidence="8">
    <location>
        <begin position="357"/>
        <end position="368"/>
    </location>
</feature>
<name>A0A2M8W1J7_9MICO</name>
<keyword evidence="5 9" id="KW-0812">Transmembrane</keyword>
<feature type="transmembrane region" description="Helical" evidence="9">
    <location>
        <begin position="259"/>
        <end position="280"/>
    </location>
</feature>
<comment type="subcellular location">
    <subcellularLocation>
        <location evidence="1">Cell membrane</location>
        <topology evidence="1">Multi-pass membrane protein</topology>
    </subcellularLocation>
</comment>
<evidence type="ECO:0000313" key="11">
    <source>
        <dbReference type="Proteomes" id="UP000231586"/>
    </source>
</evidence>
<evidence type="ECO:0000256" key="2">
    <source>
        <dbReference type="ARBA" id="ARBA00009773"/>
    </source>
</evidence>
<sequence length="368" mass="38811">MPTRTGLAPSTRTLLSLAAAIVVLAGVHEARGVLAPLFLAAVLVIIAHPVRKPLVRRGWPGWLATSVVVAIVYAILAALAAMLTFAGVKFGELVQQYLSDLQSTANDVVARLNDLGLQTSGSDAVTQWLEPSKLLSLATSISGTLVGIASTLFVICAYAIFMAADGARYEQARDLFGDTRGPIIDRTEAFNGGVRRYFVVSATFGGIVAIIDGLALWALGVPAPAVWAILAFVTNFIPNIGFVLGLIPPAVLALVVGGWPLMLVVIGVYCVVNVVLQVLVQPKFVADAVNISLTLSFVSVLFWTFIIGPLGAILAIPLTLLLRAFVLEGDPDTRWLRWLSGDTEAAPRPAVPAAKDADDDEADAPQPA</sequence>
<protein>
    <submittedName>
        <fullName evidence="10">Putative PurR-regulated permease PerM</fullName>
    </submittedName>
</protein>
<evidence type="ECO:0000256" key="1">
    <source>
        <dbReference type="ARBA" id="ARBA00004651"/>
    </source>
</evidence>
<dbReference type="OrthoDB" id="9799225at2"/>
<evidence type="ECO:0000313" key="10">
    <source>
        <dbReference type="EMBL" id="PJI84803.1"/>
    </source>
</evidence>
<evidence type="ECO:0000256" key="7">
    <source>
        <dbReference type="ARBA" id="ARBA00023136"/>
    </source>
</evidence>
<dbReference type="GO" id="GO:0005886">
    <property type="term" value="C:plasma membrane"/>
    <property type="evidence" value="ECO:0007669"/>
    <property type="project" value="UniProtKB-SubCell"/>
</dbReference>
<evidence type="ECO:0000256" key="5">
    <source>
        <dbReference type="ARBA" id="ARBA00022692"/>
    </source>
</evidence>
<keyword evidence="7 9" id="KW-0472">Membrane</keyword>
<comment type="similarity">
    <text evidence="2">Belongs to the autoinducer-2 exporter (AI-2E) (TC 2.A.86) family.</text>
</comment>
<dbReference type="AlphaFoldDB" id="A0A2M8W1J7"/>
<keyword evidence="4" id="KW-1003">Cell membrane</keyword>
<feature type="transmembrane region" description="Helical" evidence="9">
    <location>
        <begin position="137"/>
        <end position="161"/>
    </location>
</feature>
<evidence type="ECO:0000256" key="6">
    <source>
        <dbReference type="ARBA" id="ARBA00022989"/>
    </source>
</evidence>
<evidence type="ECO:0000256" key="4">
    <source>
        <dbReference type="ARBA" id="ARBA00022475"/>
    </source>
</evidence>
<dbReference type="PANTHER" id="PTHR21716:SF53">
    <property type="entry name" value="PERMEASE PERM-RELATED"/>
    <property type="match status" value="1"/>
</dbReference>
<comment type="caution">
    <text evidence="10">The sequence shown here is derived from an EMBL/GenBank/DDBJ whole genome shotgun (WGS) entry which is preliminary data.</text>
</comment>
<organism evidence="10 11">
    <name type="scientific">Luteimicrobium subarcticum</name>
    <dbReference type="NCBI Taxonomy" id="620910"/>
    <lineage>
        <taxon>Bacteria</taxon>
        <taxon>Bacillati</taxon>
        <taxon>Actinomycetota</taxon>
        <taxon>Actinomycetes</taxon>
        <taxon>Micrococcales</taxon>
        <taxon>Luteimicrobium</taxon>
    </lineage>
</organism>
<gene>
    <name evidence="10" type="ORF">CLV34_3048</name>
</gene>
<feature type="transmembrane region" description="Helical" evidence="9">
    <location>
        <begin position="300"/>
        <end position="326"/>
    </location>
</feature>
<keyword evidence="3" id="KW-0813">Transport</keyword>
<evidence type="ECO:0000256" key="9">
    <source>
        <dbReference type="SAM" id="Phobius"/>
    </source>
</evidence>
<dbReference type="InterPro" id="IPR002549">
    <property type="entry name" value="AI-2E-like"/>
</dbReference>
<feature type="transmembrane region" description="Helical" evidence="9">
    <location>
        <begin position="33"/>
        <end position="50"/>
    </location>
</feature>
<dbReference type="Proteomes" id="UP000231586">
    <property type="component" value="Unassembled WGS sequence"/>
</dbReference>
<feature type="region of interest" description="Disordered" evidence="8">
    <location>
        <begin position="346"/>
        <end position="368"/>
    </location>
</feature>
<feature type="transmembrane region" description="Helical" evidence="9">
    <location>
        <begin position="7"/>
        <end position="27"/>
    </location>
</feature>
<feature type="transmembrane region" description="Helical" evidence="9">
    <location>
        <begin position="197"/>
        <end position="219"/>
    </location>
</feature>
<proteinExistence type="inferred from homology"/>
<feature type="transmembrane region" description="Helical" evidence="9">
    <location>
        <begin position="62"/>
        <end position="88"/>
    </location>
</feature>
<dbReference type="PANTHER" id="PTHR21716">
    <property type="entry name" value="TRANSMEMBRANE PROTEIN"/>
    <property type="match status" value="1"/>
</dbReference>
<dbReference type="EMBL" id="PGTZ01000013">
    <property type="protein sequence ID" value="PJI84803.1"/>
    <property type="molecule type" value="Genomic_DNA"/>
</dbReference>
<dbReference type="Pfam" id="PF01594">
    <property type="entry name" value="AI-2E_transport"/>
    <property type="match status" value="1"/>
</dbReference>
<reference evidence="10 11" key="1">
    <citation type="submission" date="2017-11" db="EMBL/GenBank/DDBJ databases">
        <title>Genomic Encyclopedia of Archaeal and Bacterial Type Strains, Phase II (KMG-II): From Individual Species to Whole Genera.</title>
        <authorList>
            <person name="Goeker M."/>
        </authorList>
    </citation>
    <scope>NUCLEOTIDE SEQUENCE [LARGE SCALE GENOMIC DNA]</scope>
    <source>
        <strain evidence="10 11">DSM 22413</strain>
    </source>
</reference>
<accession>A0A2M8W1J7</accession>